<evidence type="ECO:0000313" key="2">
    <source>
        <dbReference type="EMBL" id="KAJ8345701.1"/>
    </source>
</evidence>
<keyword evidence="3" id="KW-1185">Reference proteome</keyword>
<proteinExistence type="predicted"/>
<accession>A0A9Q1IN37</accession>
<feature type="region of interest" description="Disordered" evidence="1">
    <location>
        <begin position="1"/>
        <end position="41"/>
    </location>
</feature>
<comment type="caution">
    <text evidence="2">The sequence shown here is derived from an EMBL/GenBank/DDBJ whole genome shotgun (WGS) entry which is preliminary data.</text>
</comment>
<dbReference type="EMBL" id="JAINUF010000012">
    <property type="protein sequence ID" value="KAJ8345701.1"/>
    <property type="molecule type" value="Genomic_DNA"/>
</dbReference>
<evidence type="ECO:0000256" key="1">
    <source>
        <dbReference type="SAM" id="MobiDB-lite"/>
    </source>
</evidence>
<gene>
    <name evidence="2" type="ORF">SKAU_G00298940</name>
</gene>
<evidence type="ECO:0000313" key="3">
    <source>
        <dbReference type="Proteomes" id="UP001152622"/>
    </source>
</evidence>
<reference evidence="2" key="1">
    <citation type="journal article" date="2023" name="Science">
        <title>Genome structures resolve the early diversification of teleost fishes.</title>
        <authorList>
            <person name="Parey E."/>
            <person name="Louis A."/>
            <person name="Montfort J."/>
            <person name="Bouchez O."/>
            <person name="Roques C."/>
            <person name="Iampietro C."/>
            <person name="Lluch J."/>
            <person name="Castinel A."/>
            <person name="Donnadieu C."/>
            <person name="Desvignes T."/>
            <person name="Floi Bucao C."/>
            <person name="Jouanno E."/>
            <person name="Wen M."/>
            <person name="Mejri S."/>
            <person name="Dirks R."/>
            <person name="Jansen H."/>
            <person name="Henkel C."/>
            <person name="Chen W.J."/>
            <person name="Zahm M."/>
            <person name="Cabau C."/>
            <person name="Klopp C."/>
            <person name="Thompson A.W."/>
            <person name="Robinson-Rechavi M."/>
            <person name="Braasch I."/>
            <person name="Lecointre G."/>
            <person name="Bobe J."/>
            <person name="Postlethwait J.H."/>
            <person name="Berthelot C."/>
            <person name="Roest Crollius H."/>
            <person name="Guiguen Y."/>
        </authorList>
    </citation>
    <scope>NUCLEOTIDE SEQUENCE</scope>
    <source>
        <strain evidence="2">WJC10195</strain>
    </source>
</reference>
<dbReference type="Proteomes" id="UP001152622">
    <property type="component" value="Chromosome 12"/>
</dbReference>
<dbReference type="AlphaFoldDB" id="A0A9Q1IN37"/>
<organism evidence="2 3">
    <name type="scientific">Synaphobranchus kaupii</name>
    <name type="common">Kaup's arrowtooth eel</name>
    <dbReference type="NCBI Taxonomy" id="118154"/>
    <lineage>
        <taxon>Eukaryota</taxon>
        <taxon>Metazoa</taxon>
        <taxon>Chordata</taxon>
        <taxon>Craniata</taxon>
        <taxon>Vertebrata</taxon>
        <taxon>Euteleostomi</taxon>
        <taxon>Actinopterygii</taxon>
        <taxon>Neopterygii</taxon>
        <taxon>Teleostei</taxon>
        <taxon>Anguilliformes</taxon>
        <taxon>Synaphobranchidae</taxon>
        <taxon>Synaphobranchus</taxon>
    </lineage>
</organism>
<protein>
    <submittedName>
        <fullName evidence="2">Uncharacterized protein</fullName>
    </submittedName>
</protein>
<sequence>MGSRRYISPCRAAGAQREDFKARSPWKRPATPTGAERLGTDGVFVRQGEDPEWSFLRVKLRKTLNYMTNAMTGTPFGESLAGGEQVWRVHLFLPFRVVITRPPAVAPRCKPAARPTGHCGNESLHLAVGEAD</sequence>
<name>A0A9Q1IN37_SYNKA</name>